<organism evidence="2 3">
    <name type="scientific">Streblomastix strix</name>
    <dbReference type="NCBI Taxonomy" id="222440"/>
    <lineage>
        <taxon>Eukaryota</taxon>
        <taxon>Metamonada</taxon>
        <taxon>Preaxostyla</taxon>
        <taxon>Oxymonadida</taxon>
        <taxon>Streblomastigidae</taxon>
        <taxon>Streblomastix</taxon>
    </lineage>
</organism>
<sequence length="208" mass="24431">MKHIQVLDRDVATFILLSSLKNVDNYEYQNEFNQLDDANYKDEQDYTEDANCADEQDQFGLKVLTRERITISAYLPQNSSTVHITGNIRDETEQVKISHLIEDDEILESSEQNGSEASYILSLVNYLSETEFGDKQEIKEKEREKWRERGIQRQEDEEEDDDEDEDGQDSNTDIQRVNDNTNKKKKEYNQERIAVITFYRAQAELLKT</sequence>
<reference evidence="2 3" key="1">
    <citation type="submission" date="2019-03" db="EMBL/GenBank/DDBJ databases">
        <title>Single cell metagenomics reveals metabolic interactions within the superorganism composed of flagellate Streblomastix strix and complex community of Bacteroidetes bacteria on its surface.</title>
        <authorList>
            <person name="Treitli S.C."/>
            <person name="Kolisko M."/>
            <person name="Husnik F."/>
            <person name="Keeling P."/>
            <person name="Hampl V."/>
        </authorList>
    </citation>
    <scope>NUCLEOTIDE SEQUENCE [LARGE SCALE GENOMIC DNA]</scope>
    <source>
        <strain evidence="2">ST1C</strain>
    </source>
</reference>
<comment type="caution">
    <text evidence="2">The sequence shown here is derived from an EMBL/GenBank/DDBJ whole genome shotgun (WGS) entry which is preliminary data.</text>
</comment>
<accession>A0A5J4TNH4</accession>
<proteinExistence type="predicted"/>
<dbReference type="Proteomes" id="UP000324800">
    <property type="component" value="Unassembled WGS sequence"/>
</dbReference>
<protein>
    <submittedName>
        <fullName evidence="2">Uncharacterized protein</fullName>
    </submittedName>
</protein>
<dbReference type="EMBL" id="SNRW01028504">
    <property type="protein sequence ID" value="KAA6359363.1"/>
    <property type="molecule type" value="Genomic_DNA"/>
</dbReference>
<feature type="region of interest" description="Disordered" evidence="1">
    <location>
        <begin position="137"/>
        <end position="186"/>
    </location>
</feature>
<dbReference type="AlphaFoldDB" id="A0A5J4TNH4"/>
<feature type="compositionally biased region" description="Acidic residues" evidence="1">
    <location>
        <begin position="155"/>
        <end position="168"/>
    </location>
</feature>
<evidence type="ECO:0000313" key="3">
    <source>
        <dbReference type="Proteomes" id="UP000324800"/>
    </source>
</evidence>
<feature type="compositionally biased region" description="Basic and acidic residues" evidence="1">
    <location>
        <begin position="137"/>
        <end position="154"/>
    </location>
</feature>
<name>A0A5J4TNH4_9EUKA</name>
<feature type="non-terminal residue" evidence="2">
    <location>
        <position position="208"/>
    </location>
</feature>
<evidence type="ECO:0000256" key="1">
    <source>
        <dbReference type="SAM" id="MobiDB-lite"/>
    </source>
</evidence>
<evidence type="ECO:0000313" key="2">
    <source>
        <dbReference type="EMBL" id="KAA6359363.1"/>
    </source>
</evidence>
<feature type="compositionally biased region" description="Polar residues" evidence="1">
    <location>
        <begin position="169"/>
        <end position="180"/>
    </location>
</feature>
<gene>
    <name evidence="2" type="ORF">EZS28_045110</name>
</gene>